<dbReference type="Gene3D" id="1.20.58.2220">
    <property type="entry name" value="Formin, FH2 domain"/>
    <property type="match status" value="2"/>
</dbReference>
<reference evidence="3 4" key="1">
    <citation type="journal article" date="2018" name="Mol. Plant">
        <title>The genome of Artemisia annua provides insight into the evolution of Asteraceae family and artemisinin biosynthesis.</title>
        <authorList>
            <person name="Shen Q."/>
            <person name="Zhang L."/>
            <person name="Liao Z."/>
            <person name="Wang S."/>
            <person name="Yan T."/>
            <person name="Shi P."/>
            <person name="Liu M."/>
            <person name="Fu X."/>
            <person name="Pan Q."/>
            <person name="Wang Y."/>
            <person name="Lv Z."/>
            <person name="Lu X."/>
            <person name="Zhang F."/>
            <person name="Jiang W."/>
            <person name="Ma Y."/>
            <person name="Chen M."/>
            <person name="Hao X."/>
            <person name="Li L."/>
            <person name="Tang Y."/>
            <person name="Lv G."/>
            <person name="Zhou Y."/>
            <person name="Sun X."/>
            <person name="Brodelius P.E."/>
            <person name="Rose J.K.C."/>
            <person name="Tang K."/>
        </authorList>
    </citation>
    <scope>NUCLEOTIDE SEQUENCE [LARGE SCALE GENOMIC DNA]</scope>
    <source>
        <strain evidence="4">cv. Huhao1</strain>
        <tissue evidence="3">Leaf</tissue>
    </source>
</reference>
<proteinExistence type="inferred from homology"/>
<dbReference type="PROSITE" id="PS51444">
    <property type="entry name" value="FH2"/>
    <property type="match status" value="1"/>
</dbReference>
<name>A0A2U1KAU5_ARTAN</name>
<protein>
    <recommendedName>
        <fullName evidence="2">FH2 domain-containing protein</fullName>
    </recommendedName>
</protein>
<evidence type="ECO:0000259" key="2">
    <source>
        <dbReference type="PROSITE" id="PS51444"/>
    </source>
</evidence>
<dbReference type="Pfam" id="PF02181">
    <property type="entry name" value="FH2"/>
    <property type="match status" value="1"/>
</dbReference>
<dbReference type="EMBL" id="PKPP01024878">
    <property type="protein sequence ID" value="PWA33882.1"/>
    <property type="molecule type" value="Genomic_DNA"/>
</dbReference>
<dbReference type="PANTHER" id="PTHR45733">
    <property type="entry name" value="FORMIN-J"/>
    <property type="match status" value="1"/>
</dbReference>
<comment type="caution">
    <text evidence="3">The sequence shown here is derived from an EMBL/GenBank/DDBJ whole genome shotgun (WGS) entry which is preliminary data.</text>
</comment>
<evidence type="ECO:0000313" key="3">
    <source>
        <dbReference type="EMBL" id="PWA33882.1"/>
    </source>
</evidence>
<feature type="domain" description="FH2" evidence="2">
    <location>
        <begin position="1"/>
        <end position="197"/>
    </location>
</feature>
<dbReference type="InterPro" id="IPR042201">
    <property type="entry name" value="FH2_Formin_sf"/>
</dbReference>
<dbReference type="OrthoDB" id="1748916at2759"/>
<sequence>MAAAAPRKSNLKPSYWSMVTRPLQGSFWEELQRPGESQSAQYCDVLELETPFSAVVQRGGRHASTSPETEKMHLVDLRRANNTEIMLTKVKMTLPEMMAAALAMDESILDADQVEYLIKLCPTKEEMELLKIRTSSKLKEIFNTILYLGHMLNYGTARGAAIGFKLDTLLKLTDTRASNSKIYDFNALSLQSTCHSS</sequence>
<dbReference type="Proteomes" id="UP000245207">
    <property type="component" value="Unassembled WGS sequence"/>
</dbReference>
<dbReference type="InterPro" id="IPR051144">
    <property type="entry name" value="Formin_homology_domain"/>
</dbReference>
<accession>A0A2U1KAU5</accession>
<organism evidence="3 4">
    <name type="scientific">Artemisia annua</name>
    <name type="common">Sweet wormwood</name>
    <dbReference type="NCBI Taxonomy" id="35608"/>
    <lineage>
        <taxon>Eukaryota</taxon>
        <taxon>Viridiplantae</taxon>
        <taxon>Streptophyta</taxon>
        <taxon>Embryophyta</taxon>
        <taxon>Tracheophyta</taxon>
        <taxon>Spermatophyta</taxon>
        <taxon>Magnoliopsida</taxon>
        <taxon>eudicotyledons</taxon>
        <taxon>Gunneridae</taxon>
        <taxon>Pentapetalae</taxon>
        <taxon>asterids</taxon>
        <taxon>campanulids</taxon>
        <taxon>Asterales</taxon>
        <taxon>Asteraceae</taxon>
        <taxon>Asteroideae</taxon>
        <taxon>Anthemideae</taxon>
        <taxon>Artemisiinae</taxon>
        <taxon>Artemisia</taxon>
    </lineage>
</organism>
<dbReference type="SUPFAM" id="SSF101447">
    <property type="entry name" value="Formin homology 2 domain (FH2 domain)"/>
    <property type="match status" value="1"/>
</dbReference>
<evidence type="ECO:0000313" key="4">
    <source>
        <dbReference type="Proteomes" id="UP000245207"/>
    </source>
</evidence>
<evidence type="ECO:0000256" key="1">
    <source>
        <dbReference type="ARBA" id="ARBA00006468"/>
    </source>
</evidence>
<dbReference type="PANTHER" id="PTHR45733:SF10">
    <property type="entry name" value="FORMIN-LIKE PROTEIN 15A-RELATED"/>
    <property type="match status" value="1"/>
</dbReference>
<dbReference type="InterPro" id="IPR015425">
    <property type="entry name" value="FH2_Formin"/>
</dbReference>
<keyword evidence="4" id="KW-1185">Reference proteome</keyword>
<dbReference type="STRING" id="35608.A0A2U1KAU5"/>
<gene>
    <name evidence="3" type="ORF">CTI12_AA624410</name>
</gene>
<dbReference type="AlphaFoldDB" id="A0A2U1KAU5"/>
<comment type="similarity">
    <text evidence="1">Belongs to the formin-like family. Class-II subfamily.</text>
</comment>